<keyword evidence="2" id="KW-1185">Reference proteome</keyword>
<sequence>MIKSYANKLTEKVAVGEFSKKLPSSIRTRALMRLVQLDNAHDLDDLRLPSSNQLEKLGGDRKGQHSIRINKQWRVCFKFKNGDAFNVETTDYH</sequence>
<proteinExistence type="predicted"/>
<reference evidence="1 2" key="1">
    <citation type="journal article" date="2013" name="Genome Announc.">
        <title>Genome Sequence of the Pyrene- and Fluoranthene-Degrading Bacterium Cycloclasticus sp. Strain PY97M.</title>
        <authorList>
            <person name="Cui Z."/>
            <person name="Xu G."/>
            <person name="Li Q."/>
            <person name="Gao W."/>
            <person name="Zheng L."/>
        </authorList>
    </citation>
    <scope>NUCLEOTIDE SEQUENCE [LARGE SCALE GENOMIC DNA]</scope>
    <source>
        <strain evidence="1 2">PY97M</strain>
    </source>
</reference>
<evidence type="ECO:0000313" key="2">
    <source>
        <dbReference type="Proteomes" id="UP000015462"/>
    </source>
</evidence>
<dbReference type="PANTHER" id="PTHR40266:SF2">
    <property type="entry name" value="TOXIN HIGB-1"/>
    <property type="match status" value="1"/>
</dbReference>
<protein>
    <submittedName>
        <fullName evidence="1">Plasmid maintenance system killer protein</fullName>
    </submittedName>
</protein>
<dbReference type="AlphaFoldDB" id="A0AB33Z020"/>
<dbReference type="Pfam" id="PF05015">
    <property type="entry name" value="HigB-like_toxin"/>
    <property type="match status" value="1"/>
</dbReference>
<dbReference type="EMBL" id="ASHL01000007">
    <property type="protein sequence ID" value="EPD12675.1"/>
    <property type="molecule type" value="Genomic_DNA"/>
</dbReference>
<comment type="caution">
    <text evidence="1">The sequence shown here is derived from an EMBL/GenBank/DDBJ whole genome shotgun (WGS) entry which is preliminary data.</text>
</comment>
<dbReference type="RefSeq" id="WP_016390692.1">
    <property type="nucleotide sequence ID" value="NZ_KE646809.1"/>
</dbReference>
<evidence type="ECO:0000313" key="1">
    <source>
        <dbReference type="EMBL" id="EPD12675.1"/>
    </source>
</evidence>
<dbReference type="PANTHER" id="PTHR40266">
    <property type="entry name" value="TOXIN HIGB-1"/>
    <property type="match status" value="1"/>
</dbReference>
<gene>
    <name evidence="1" type="ORF">L196_08719</name>
</gene>
<dbReference type="Gene3D" id="3.30.2310.20">
    <property type="entry name" value="RelE-like"/>
    <property type="match status" value="1"/>
</dbReference>
<organism evidence="1 2">
    <name type="scientific">Cycloclasticus pugetii</name>
    <dbReference type="NCBI Taxonomy" id="34068"/>
    <lineage>
        <taxon>Bacteria</taxon>
        <taxon>Pseudomonadati</taxon>
        <taxon>Pseudomonadota</taxon>
        <taxon>Gammaproteobacteria</taxon>
        <taxon>Thiotrichales</taxon>
        <taxon>Piscirickettsiaceae</taxon>
        <taxon>Cycloclasticus</taxon>
    </lineage>
</organism>
<dbReference type="Proteomes" id="UP000015462">
    <property type="component" value="Unassembled WGS sequence"/>
</dbReference>
<dbReference type="SUPFAM" id="SSF143011">
    <property type="entry name" value="RelE-like"/>
    <property type="match status" value="1"/>
</dbReference>
<dbReference type="InterPro" id="IPR007711">
    <property type="entry name" value="HigB-1"/>
</dbReference>
<dbReference type="InterPro" id="IPR035093">
    <property type="entry name" value="RelE/ParE_toxin_dom_sf"/>
</dbReference>
<name>A0AB33Z020_9GAMM</name>
<accession>A0AB33Z020</accession>